<proteinExistence type="predicted"/>
<dbReference type="Pfam" id="PF01817">
    <property type="entry name" value="CM_2"/>
    <property type="match status" value="1"/>
</dbReference>
<gene>
    <name evidence="21" type="primary">pheA</name>
    <name evidence="21" type="ORF">F0U60_19245</name>
</gene>
<feature type="domain" description="Chorismate mutase" evidence="20">
    <location>
        <begin position="46"/>
        <end position="125"/>
    </location>
</feature>
<evidence type="ECO:0000256" key="7">
    <source>
        <dbReference type="ARBA" id="ARBA00013147"/>
    </source>
</evidence>
<evidence type="ECO:0000259" key="20">
    <source>
        <dbReference type="SMART" id="SM00830"/>
    </source>
</evidence>
<evidence type="ECO:0000256" key="3">
    <source>
        <dbReference type="ARBA" id="ARBA00004496"/>
    </source>
</evidence>
<dbReference type="Gene3D" id="3.30.70.260">
    <property type="match status" value="1"/>
</dbReference>
<dbReference type="PROSITE" id="PS00857">
    <property type="entry name" value="PREPHENATE_DEHYDR_1"/>
    <property type="match status" value="1"/>
</dbReference>
<dbReference type="GO" id="GO:0004106">
    <property type="term" value="F:chorismate mutase activity"/>
    <property type="evidence" value="ECO:0007669"/>
    <property type="project" value="UniProtKB-EC"/>
</dbReference>
<dbReference type="CDD" id="cd04905">
    <property type="entry name" value="ACT_CM-PDT"/>
    <property type="match status" value="1"/>
</dbReference>
<dbReference type="NCBIfam" id="TIGR01807">
    <property type="entry name" value="CM_P2"/>
    <property type="match status" value="1"/>
</dbReference>
<dbReference type="PIRSF" id="PIRSF001500">
    <property type="entry name" value="Chor_mut_pdt_Ppr"/>
    <property type="match status" value="1"/>
</dbReference>
<evidence type="ECO:0000256" key="16">
    <source>
        <dbReference type="ARBA" id="ARBA00031175"/>
    </source>
</evidence>
<evidence type="ECO:0000256" key="19">
    <source>
        <dbReference type="SAM" id="MobiDB-lite"/>
    </source>
</evidence>
<comment type="pathway">
    <text evidence="5">Metabolic intermediate biosynthesis; prephenate biosynthesis; prephenate from chorismate: step 1/1.</text>
</comment>
<dbReference type="InterPro" id="IPR002701">
    <property type="entry name" value="CM_II_prokaryot"/>
</dbReference>
<dbReference type="PANTHER" id="PTHR21022:SF19">
    <property type="entry name" value="PREPHENATE DEHYDRATASE-RELATED"/>
    <property type="match status" value="1"/>
</dbReference>
<dbReference type="EC" id="5.4.99.5" evidence="6"/>
<evidence type="ECO:0000256" key="14">
    <source>
        <dbReference type="ARBA" id="ARBA00023239"/>
    </source>
</evidence>
<evidence type="ECO:0000256" key="2">
    <source>
        <dbReference type="ARBA" id="ARBA00002364"/>
    </source>
</evidence>
<accession>A0ABY9WS49</accession>
<evidence type="ECO:0000256" key="10">
    <source>
        <dbReference type="ARBA" id="ARBA00022605"/>
    </source>
</evidence>
<evidence type="ECO:0000256" key="15">
    <source>
        <dbReference type="ARBA" id="ARBA00023268"/>
    </source>
</evidence>
<evidence type="ECO:0000256" key="8">
    <source>
        <dbReference type="ARBA" id="ARBA00014401"/>
    </source>
</evidence>
<comment type="catalytic activity">
    <reaction evidence="1">
        <text>chorismate = prephenate</text>
        <dbReference type="Rhea" id="RHEA:13897"/>
        <dbReference type="ChEBI" id="CHEBI:29748"/>
        <dbReference type="ChEBI" id="CHEBI:29934"/>
        <dbReference type="EC" id="5.4.99.5"/>
    </reaction>
</comment>
<dbReference type="InterPro" id="IPR010957">
    <property type="entry name" value="G/b/e-P-prot_chorismate_mutase"/>
</dbReference>
<feature type="compositionally biased region" description="Basic residues" evidence="19">
    <location>
        <begin position="1"/>
        <end position="18"/>
    </location>
</feature>
<dbReference type="InterPro" id="IPR045865">
    <property type="entry name" value="ACT-like_dom_sf"/>
</dbReference>
<keyword evidence="12" id="KW-0584">Phenylalanine biosynthesis</keyword>
<evidence type="ECO:0000256" key="5">
    <source>
        <dbReference type="ARBA" id="ARBA00004817"/>
    </source>
</evidence>
<organism evidence="21 22">
    <name type="scientific">Archangium minus</name>
    <dbReference type="NCBI Taxonomy" id="83450"/>
    <lineage>
        <taxon>Bacteria</taxon>
        <taxon>Pseudomonadati</taxon>
        <taxon>Myxococcota</taxon>
        <taxon>Myxococcia</taxon>
        <taxon>Myxococcales</taxon>
        <taxon>Cystobacterineae</taxon>
        <taxon>Archangiaceae</taxon>
        <taxon>Archangium</taxon>
    </lineage>
</organism>
<dbReference type="SUPFAM" id="SSF55021">
    <property type="entry name" value="ACT-like"/>
    <property type="match status" value="1"/>
</dbReference>
<dbReference type="EC" id="4.2.1.51" evidence="7"/>
<dbReference type="Gene3D" id="1.20.59.10">
    <property type="entry name" value="Chorismate mutase"/>
    <property type="match status" value="1"/>
</dbReference>
<dbReference type="SUPFAM" id="SSF53850">
    <property type="entry name" value="Periplasmic binding protein-like II"/>
    <property type="match status" value="1"/>
</dbReference>
<dbReference type="InterPro" id="IPR036263">
    <property type="entry name" value="Chorismate_II_sf"/>
</dbReference>
<evidence type="ECO:0000256" key="13">
    <source>
        <dbReference type="ARBA" id="ARBA00023235"/>
    </source>
</evidence>
<dbReference type="Pfam" id="PF00800">
    <property type="entry name" value="PDT"/>
    <property type="match status" value="1"/>
</dbReference>
<evidence type="ECO:0000313" key="21">
    <source>
        <dbReference type="EMBL" id="WNG46009.1"/>
    </source>
</evidence>
<evidence type="ECO:0000256" key="4">
    <source>
        <dbReference type="ARBA" id="ARBA00004741"/>
    </source>
</evidence>
<name>A0ABY9WS49_9BACT</name>
<dbReference type="Pfam" id="PF01842">
    <property type="entry name" value="ACT"/>
    <property type="match status" value="1"/>
</dbReference>
<dbReference type="SMART" id="SM00830">
    <property type="entry name" value="CM_2"/>
    <property type="match status" value="1"/>
</dbReference>
<keyword evidence="9" id="KW-0963">Cytoplasm</keyword>
<reference evidence="21 22" key="1">
    <citation type="submission" date="2019-08" db="EMBL/GenBank/DDBJ databases">
        <title>Archangium and Cystobacter genomes.</title>
        <authorList>
            <person name="Chen I.-C.K."/>
            <person name="Wielgoss S."/>
        </authorList>
    </citation>
    <scope>NUCLEOTIDE SEQUENCE [LARGE SCALE GENOMIC DNA]</scope>
    <source>
        <strain evidence="21 22">Cbm 6</strain>
    </source>
</reference>
<dbReference type="RefSeq" id="WP_395822001.1">
    <property type="nucleotide sequence ID" value="NZ_CP043494.1"/>
</dbReference>
<keyword evidence="13 21" id="KW-0413">Isomerase</keyword>
<dbReference type="SUPFAM" id="SSF48600">
    <property type="entry name" value="Chorismate mutase II"/>
    <property type="match status" value="1"/>
</dbReference>
<comment type="catalytic activity">
    <reaction evidence="18">
        <text>prephenate + H(+) = 3-phenylpyruvate + CO2 + H2O</text>
        <dbReference type="Rhea" id="RHEA:21648"/>
        <dbReference type="ChEBI" id="CHEBI:15377"/>
        <dbReference type="ChEBI" id="CHEBI:15378"/>
        <dbReference type="ChEBI" id="CHEBI:16526"/>
        <dbReference type="ChEBI" id="CHEBI:18005"/>
        <dbReference type="ChEBI" id="CHEBI:29934"/>
        <dbReference type="EC" id="4.2.1.51"/>
    </reaction>
</comment>
<keyword evidence="15" id="KW-0511">Multifunctional enzyme</keyword>
<sequence>MATRKTGKKSSPSARKHRATEPVPPADAPRQPARPGEPSARLQELRRKIDAVDQRLVRLLNERASLVVEVGKAKRSDGTPIYAPHREAEVLRKVLASNQGPLSERSLEGIYRELMSGSFALEQPLRIGFVGPPGSQSNDAAVKQFGSSVDYEDLHEIVGVFTEVRRGHVNYGLVPIENSLGGGIMETLDAFKANAHQVSIYGEVQIAIHHALLANCQPRQVRRIHSKPEIFQQCRNWLSTQYPGVELMPSASSARAAQIAADECRKALEIGAEPGSAAIGTALAGRIYGLNVLFPRIEDDPNIITRFVIIARQQARPTGDDKTSIMFTTEDKPGALATVLGIFQEAGINLSHIDKRPQGRERWTYTFFVDALGHREDPAMAAAIEKVKTHCRELFILGSYPRSRRIL</sequence>
<feature type="region of interest" description="Disordered" evidence="19">
    <location>
        <begin position="1"/>
        <end position="42"/>
    </location>
</feature>
<evidence type="ECO:0000256" key="11">
    <source>
        <dbReference type="ARBA" id="ARBA00023141"/>
    </source>
</evidence>
<evidence type="ECO:0000256" key="17">
    <source>
        <dbReference type="ARBA" id="ARBA00031520"/>
    </source>
</evidence>
<keyword evidence="22" id="KW-1185">Reference proteome</keyword>
<evidence type="ECO:0000256" key="9">
    <source>
        <dbReference type="ARBA" id="ARBA00022490"/>
    </source>
</evidence>
<comment type="function">
    <text evidence="2">Catalyzes the Claisen rearrangement of chorismate to prephenate and the decarboxylation/dehydration of prephenate to phenylpyruvate.</text>
</comment>
<comment type="subcellular location">
    <subcellularLocation>
        <location evidence="3">Cytoplasm</location>
    </subcellularLocation>
</comment>
<evidence type="ECO:0000256" key="6">
    <source>
        <dbReference type="ARBA" id="ARBA00012404"/>
    </source>
</evidence>
<keyword evidence="10" id="KW-0028">Amino-acid biosynthesis</keyword>
<comment type="pathway">
    <text evidence="4">Amino-acid biosynthesis; L-phenylalanine biosynthesis; phenylpyruvate from prephenate: step 1/1.</text>
</comment>
<protein>
    <recommendedName>
        <fullName evidence="8">Bifunctional chorismate mutase/prephenate dehydratase</fullName>
        <ecNumber evidence="7">4.2.1.51</ecNumber>
        <ecNumber evidence="6">5.4.99.5</ecNumber>
    </recommendedName>
    <alternativeName>
        <fullName evidence="17">Chorismate mutase-prephenate dehydratase</fullName>
    </alternativeName>
    <alternativeName>
        <fullName evidence="16">p-protein</fullName>
    </alternativeName>
</protein>
<dbReference type="CDD" id="cd13630">
    <property type="entry name" value="PBP2_PDT_1"/>
    <property type="match status" value="1"/>
</dbReference>
<keyword evidence="11" id="KW-0057">Aromatic amino acid biosynthesis</keyword>
<dbReference type="InterPro" id="IPR001086">
    <property type="entry name" value="Preph_deHydtase"/>
</dbReference>
<keyword evidence="14" id="KW-0456">Lyase</keyword>
<dbReference type="InterPro" id="IPR008242">
    <property type="entry name" value="Chor_mutase/pphenate_deHydtase"/>
</dbReference>
<dbReference type="InterPro" id="IPR036979">
    <property type="entry name" value="CM_dom_sf"/>
</dbReference>
<dbReference type="Gene3D" id="3.40.190.10">
    <property type="entry name" value="Periplasmic binding protein-like II"/>
    <property type="match status" value="2"/>
</dbReference>
<dbReference type="InterPro" id="IPR018528">
    <property type="entry name" value="Preph_deHydtase_CS"/>
</dbReference>
<dbReference type="EMBL" id="CP043494">
    <property type="protein sequence ID" value="WNG46009.1"/>
    <property type="molecule type" value="Genomic_DNA"/>
</dbReference>
<evidence type="ECO:0000256" key="1">
    <source>
        <dbReference type="ARBA" id="ARBA00000824"/>
    </source>
</evidence>
<dbReference type="Proteomes" id="UP001611383">
    <property type="component" value="Chromosome"/>
</dbReference>
<dbReference type="InterPro" id="IPR002912">
    <property type="entry name" value="ACT_dom"/>
</dbReference>
<evidence type="ECO:0000256" key="18">
    <source>
        <dbReference type="ARBA" id="ARBA00047848"/>
    </source>
</evidence>
<evidence type="ECO:0000313" key="22">
    <source>
        <dbReference type="Proteomes" id="UP001611383"/>
    </source>
</evidence>
<evidence type="ECO:0000256" key="12">
    <source>
        <dbReference type="ARBA" id="ARBA00023222"/>
    </source>
</evidence>
<dbReference type="PANTHER" id="PTHR21022">
    <property type="entry name" value="PREPHENATE DEHYDRATASE P PROTEIN"/>
    <property type="match status" value="1"/>
</dbReference>